<sequence>MTDIELMEYLPEEHELAIKSNRLALEAIVWDMVDVAGVDDVVTDLKLLLEKLEARLN</sequence>
<name>A0A2R4ME51_9HYPH</name>
<dbReference type="Proteomes" id="UP000258927">
    <property type="component" value="Chromosome"/>
</dbReference>
<dbReference type="EMBL" id="CP021330">
    <property type="protein sequence ID" value="AVX04225.1"/>
    <property type="molecule type" value="Genomic_DNA"/>
</dbReference>
<protein>
    <submittedName>
        <fullName evidence="1">Uncharacterized protein</fullName>
    </submittedName>
</protein>
<reference evidence="1 2" key="1">
    <citation type="submission" date="2017-05" db="EMBL/GenBank/DDBJ databases">
        <title>Genome Analysis of Maritalea myrionectae HL2708#5.</title>
        <authorList>
            <consortium name="Cotde Inc.-PKNU"/>
            <person name="Jang D."/>
            <person name="Oh H.-M."/>
        </authorList>
    </citation>
    <scope>NUCLEOTIDE SEQUENCE [LARGE SCALE GENOMIC DNA]</scope>
    <source>
        <strain evidence="1 2">HL2708#5</strain>
    </source>
</reference>
<accession>A0A2R4ME51</accession>
<dbReference type="RefSeq" id="WP_162889187.1">
    <property type="nucleotide sequence ID" value="NZ_CP021330.1"/>
</dbReference>
<proteinExistence type="predicted"/>
<dbReference type="KEGG" id="mmyr:MXMO3_01699"/>
<evidence type="ECO:0000313" key="1">
    <source>
        <dbReference type="EMBL" id="AVX04225.1"/>
    </source>
</evidence>
<evidence type="ECO:0000313" key="2">
    <source>
        <dbReference type="Proteomes" id="UP000258927"/>
    </source>
</evidence>
<organism evidence="1 2">
    <name type="scientific">Maritalea myrionectae</name>
    <dbReference type="NCBI Taxonomy" id="454601"/>
    <lineage>
        <taxon>Bacteria</taxon>
        <taxon>Pseudomonadati</taxon>
        <taxon>Pseudomonadota</taxon>
        <taxon>Alphaproteobacteria</taxon>
        <taxon>Hyphomicrobiales</taxon>
        <taxon>Devosiaceae</taxon>
        <taxon>Maritalea</taxon>
    </lineage>
</organism>
<keyword evidence="2" id="KW-1185">Reference proteome</keyword>
<gene>
    <name evidence="1" type="ORF">MXMO3_01699</name>
</gene>
<dbReference type="AlphaFoldDB" id="A0A2R4ME51"/>